<protein>
    <submittedName>
        <fullName evidence="5">SAM-dependent methyltransferase</fullName>
    </submittedName>
</protein>
<dbReference type="InterPro" id="IPR029063">
    <property type="entry name" value="SAM-dependent_MTases_sf"/>
</dbReference>
<evidence type="ECO:0000256" key="2">
    <source>
        <dbReference type="ARBA" id="ARBA00022679"/>
    </source>
</evidence>
<organism evidence="5 6">
    <name type="scientific">Bordetella genomosp. 2</name>
    <dbReference type="NCBI Taxonomy" id="1983456"/>
    <lineage>
        <taxon>Bacteria</taxon>
        <taxon>Pseudomonadati</taxon>
        <taxon>Pseudomonadota</taxon>
        <taxon>Betaproteobacteria</taxon>
        <taxon>Burkholderiales</taxon>
        <taxon>Alcaligenaceae</taxon>
        <taxon>Bordetella</taxon>
    </lineage>
</organism>
<dbReference type="PANTHER" id="PTHR43464:SF19">
    <property type="entry name" value="UBIQUINONE BIOSYNTHESIS O-METHYLTRANSFERASE, MITOCHONDRIAL"/>
    <property type="match status" value="1"/>
</dbReference>
<reference evidence="6" key="1">
    <citation type="submission" date="2017-05" db="EMBL/GenBank/DDBJ databases">
        <title>Complete and WGS of Bordetella genogroups.</title>
        <authorList>
            <person name="Spilker T."/>
            <person name="Lipuma J."/>
        </authorList>
    </citation>
    <scope>NUCLEOTIDE SEQUENCE [LARGE SCALE GENOMIC DNA]</scope>
    <source>
        <strain evidence="6">AU8256</strain>
    </source>
</reference>
<dbReference type="CDD" id="cd02440">
    <property type="entry name" value="AdoMet_MTases"/>
    <property type="match status" value="1"/>
</dbReference>
<sequence>MTQNIYDNPDFFAGYSQLNRSVHGLDGAPEWPALRALLPEVRGLDIVDLGCGYGWFCRWAAAHGARSVLGLDVSARMLERAAELDAQAGAAGAAITYTRADLETLALPEAAFGLAYSSLTLHYIEDLARLLATVHRALAPGGSLVFSIEHPIYMASRRPDWIIDAEGRRSWPVDNYQVEGPRRTDWLAPGVIKQHRTLGTLLNGVMRAGFTLTHVEDWGPTPQQLAELPALQDERERPMLLLVAARR</sequence>
<dbReference type="Proteomes" id="UP000215633">
    <property type="component" value="Unassembled WGS sequence"/>
</dbReference>
<dbReference type="Pfam" id="PF08241">
    <property type="entry name" value="Methyltransf_11"/>
    <property type="match status" value="1"/>
</dbReference>
<dbReference type="PANTHER" id="PTHR43464">
    <property type="entry name" value="METHYLTRANSFERASE"/>
    <property type="match status" value="1"/>
</dbReference>
<dbReference type="GO" id="GO:0032259">
    <property type="term" value="P:methylation"/>
    <property type="evidence" value="ECO:0007669"/>
    <property type="project" value="UniProtKB-KW"/>
</dbReference>
<dbReference type="AlphaFoldDB" id="A0A261W2G2"/>
<dbReference type="InterPro" id="IPR013216">
    <property type="entry name" value="Methyltransf_11"/>
</dbReference>
<dbReference type="GO" id="GO:0008757">
    <property type="term" value="F:S-adenosylmethionine-dependent methyltransferase activity"/>
    <property type="evidence" value="ECO:0007669"/>
    <property type="project" value="InterPro"/>
</dbReference>
<evidence type="ECO:0000256" key="3">
    <source>
        <dbReference type="ARBA" id="ARBA00022691"/>
    </source>
</evidence>
<evidence type="ECO:0000313" key="6">
    <source>
        <dbReference type="Proteomes" id="UP000215633"/>
    </source>
</evidence>
<comment type="caution">
    <text evidence="5">The sequence shown here is derived from an EMBL/GenBank/DDBJ whole genome shotgun (WGS) entry which is preliminary data.</text>
</comment>
<accession>A0A261W2G2</accession>
<evidence type="ECO:0000256" key="1">
    <source>
        <dbReference type="ARBA" id="ARBA00022603"/>
    </source>
</evidence>
<proteinExistence type="predicted"/>
<evidence type="ECO:0000313" key="5">
    <source>
        <dbReference type="EMBL" id="OZI80050.1"/>
    </source>
</evidence>
<feature type="domain" description="Methyltransferase type 11" evidence="4">
    <location>
        <begin position="47"/>
        <end position="146"/>
    </location>
</feature>
<keyword evidence="2 5" id="KW-0808">Transferase</keyword>
<dbReference type="Gene3D" id="3.40.50.150">
    <property type="entry name" value="Vaccinia Virus protein VP39"/>
    <property type="match status" value="1"/>
</dbReference>
<gene>
    <name evidence="5" type="ORF">CAL24_09115</name>
</gene>
<name>A0A261W2G2_9BORD</name>
<keyword evidence="3" id="KW-0949">S-adenosyl-L-methionine</keyword>
<keyword evidence="6" id="KW-1185">Reference proteome</keyword>
<dbReference type="RefSeq" id="WP_028353335.1">
    <property type="nucleotide sequence ID" value="NZ_NEVT01000003.1"/>
</dbReference>
<dbReference type="SUPFAM" id="SSF53335">
    <property type="entry name" value="S-adenosyl-L-methionine-dependent methyltransferases"/>
    <property type="match status" value="1"/>
</dbReference>
<keyword evidence="1 5" id="KW-0489">Methyltransferase</keyword>
<dbReference type="EMBL" id="NEVT01000003">
    <property type="protein sequence ID" value="OZI80050.1"/>
    <property type="molecule type" value="Genomic_DNA"/>
</dbReference>
<evidence type="ECO:0000259" key="4">
    <source>
        <dbReference type="Pfam" id="PF08241"/>
    </source>
</evidence>